<reference evidence="6 7" key="1">
    <citation type="submission" date="2019-02" db="EMBL/GenBank/DDBJ databases">
        <title>Bacterial novel species Emticicia sp. 17J42-9 isolated from soil.</title>
        <authorList>
            <person name="Jung H.-Y."/>
        </authorList>
    </citation>
    <scope>NUCLEOTIDE SEQUENCE [LARGE SCALE GENOMIC DNA]</scope>
    <source>
        <strain evidence="6 7">17J42-9</strain>
    </source>
</reference>
<dbReference type="GO" id="GO:0012505">
    <property type="term" value="C:endomembrane system"/>
    <property type="evidence" value="ECO:0007669"/>
    <property type="project" value="UniProtKB-SubCell"/>
</dbReference>
<dbReference type="Pfam" id="PF06803">
    <property type="entry name" value="DUF1232"/>
    <property type="match status" value="1"/>
</dbReference>
<keyword evidence="2" id="KW-0812">Transmembrane</keyword>
<evidence type="ECO:0000256" key="4">
    <source>
        <dbReference type="ARBA" id="ARBA00023136"/>
    </source>
</evidence>
<dbReference type="AlphaFoldDB" id="A0A4Q5M2E4"/>
<evidence type="ECO:0000256" key="1">
    <source>
        <dbReference type="ARBA" id="ARBA00004127"/>
    </source>
</evidence>
<organism evidence="6 7">
    <name type="scientific">Emticicia agri</name>
    <dbReference type="NCBI Taxonomy" id="2492393"/>
    <lineage>
        <taxon>Bacteria</taxon>
        <taxon>Pseudomonadati</taxon>
        <taxon>Bacteroidota</taxon>
        <taxon>Cytophagia</taxon>
        <taxon>Cytophagales</taxon>
        <taxon>Leadbetterellaceae</taxon>
        <taxon>Emticicia</taxon>
    </lineage>
</organism>
<accession>A0A4Q5M2E4</accession>
<gene>
    <name evidence="6" type="ORF">EWM59_06285</name>
</gene>
<keyword evidence="3" id="KW-1133">Transmembrane helix</keyword>
<proteinExistence type="predicted"/>
<dbReference type="RefSeq" id="WP_130020098.1">
    <property type="nucleotide sequence ID" value="NZ_SEWF01000007.1"/>
</dbReference>
<dbReference type="InterPro" id="IPR010652">
    <property type="entry name" value="DUF1232"/>
</dbReference>
<dbReference type="Proteomes" id="UP000293162">
    <property type="component" value="Unassembled WGS sequence"/>
</dbReference>
<feature type="domain" description="DUF1232" evidence="5">
    <location>
        <begin position="86"/>
        <end position="120"/>
    </location>
</feature>
<evidence type="ECO:0000256" key="3">
    <source>
        <dbReference type="ARBA" id="ARBA00022989"/>
    </source>
</evidence>
<name>A0A4Q5M2E4_9BACT</name>
<comment type="caution">
    <text evidence="6">The sequence shown here is derived from an EMBL/GenBank/DDBJ whole genome shotgun (WGS) entry which is preliminary data.</text>
</comment>
<keyword evidence="7" id="KW-1185">Reference proteome</keyword>
<dbReference type="OrthoDB" id="9800034at2"/>
<sequence length="143" mass="15817">MASETGNLLSRVLESAFYRTALGKAPRLAKNANSLLKLLKSALVKVQGLGVGATFDVLRDKVVLLGGLIKAYATGEYRNIEFQNLLKVIAGFIYFISPIDLLPDFLPFVGLTDDVALLMFIIKSISDEIEKFEQWKKVVPQPE</sequence>
<keyword evidence="4" id="KW-0472">Membrane</keyword>
<evidence type="ECO:0000313" key="7">
    <source>
        <dbReference type="Proteomes" id="UP000293162"/>
    </source>
</evidence>
<dbReference type="EMBL" id="SEWF01000007">
    <property type="protein sequence ID" value="RYU96422.1"/>
    <property type="molecule type" value="Genomic_DNA"/>
</dbReference>
<evidence type="ECO:0000256" key="2">
    <source>
        <dbReference type="ARBA" id="ARBA00022692"/>
    </source>
</evidence>
<evidence type="ECO:0000313" key="6">
    <source>
        <dbReference type="EMBL" id="RYU96422.1"/>
    </source>
</evidence>
<protein>
    <submittedName>
        <fullName evidence="6">DUF1232 domain-containing protein</fullName>
    </submittedName>
</protein>
<comment type="subcellular location">
    <subcellularLocation>
        <location evidence="1">Endomembrane system</location>
        <topology evidence="1">Multi-pass membrane protein</topology>
    </subcellularLocation>
</comment>
<evidence type="ECO:0000259" key="5">
    <source>
        <dbReference type="Pfam" id="PF06803"/>
    </source>
</evidence>